<feature type="compositionally biased region" description="Basic and acidic residues" evidence="1">
    <location>
        <begin position="333"/>
        <end position="345"/>
    </location>
</feature>
<evidence type="ECO:0000313" key="2">
    <source>
        <dbReference type="EMBL" id="MCS4036898.1"/>
    </source>
</evidence>
<name>A0A9X2ZZ99_9BACT</name>
<organism evidence="2 3">
    <name type="scientific">Salinibacter ruber</name>
    <dbReference type="NCBI Taxonomy" id="146919"/>
    <lineage>
        <taxon>Bacteria</taxon>
        <taxon>Pseudomonadati</taxon>
        <taxon>Rhodothermota</taxon>
        <taxon>Rhodothermia</taxon>
        <taxon>Rhodothermales</taxon>
        <taxon>Salinibacteraceae</taxon>
        <taxon>Salinibacter</taxon>
    </lineage>
</organism>
<proteinExistence type="predicted"/>
<comment type="caution">
    <text evidence="2">The sequence shown here is derived from an EMBL/GenBank/DDBJ whole genome shotgun (WGS) entry which is preliminary data.</text>
</comment>
<evidence type="ECO:0008006" key="4">
    <source>
        <dbReference type="Google" id="ProtNLM"/>
    </source>
</evidence>
<sequence>MNLSTVEPLLRPVYRGILRIVERARTASMRVRGLSQDPVVVVGSPRSGTSWLMRLLARQPGHCAIFEPLHARWWPKAREAGFGNRPTTGSDRKRAYLRRIFKGLEARQSIRRPRWSRSVGANPGRLFWGTARRLLAVRLVVKFVSACRLLPWIVEEFPGYRYVYLVRSPYAVVSSQLSRGASSYLDNRARPFDYLNEAKQPASATTELCERIRADAEEVLDGDIVQEIYSLEGCLTLSWYADNLVAQHASQSEAVITVRYENLLVNTSAELDRIHAHVGGRSSSSVTSESKDPGRQLHKWRGQLENHQIESIRETLHSLETAHESLEEWDMSGETRRLRDDRTFEGDDEIDDRS</sequence>
<protein>
    <recommendedName>
        <fullName evidence="4">Sulfotransferase</fullName>
    </recommendedName>
</protein>
<evidence type="ECO:0000313" key="3">
    <source>
        <dbReference type="Proteomes" id="UP001155040"/>
    </source>
</evidence>
<gene>
    <name evidence="2" type="ORF">GGQ01_001968</name>
</gene>
<evidence type="ECO:0000256" key="1">
    <source>
        <dbReference type="SAM" id="MobiDB-lite"/>
    </source>
</evidence>
<dbReference type="EMBL" id="JANUBF010000011">
    <property type="protein sequence ID" value="MCS4036898.1"/>
    <property type="molecule type" value="Genomic_DNA"/>
</dbReference>
<dbReference type="InterPro" id="IPR027417">
    <property type="entry name" value="P-loop_NTPase"/>
</dbReference>
<reference evidence="2" key="1">
    <citation type="submission" date="2022-08" db="EMBL/GenBank/DDBJ databases">
        <title>Genomic Encyclopedia of Type Strains, Phase V (KMG-V): Genome sequencing to study the core and pangenomes of soil and plant-associated prokaryotes.</title>
        <authorList>
            <person name="Whitman W."/>
        </authorList>
    </citation>
    <scope>NUCLEOTIDE SEQUENCE</scope>
    <source>
        <strain evidence="2">SP3012</strain>
    </source>
</reference>
<dbReference type="Proteomes" id="UP001155040">
    <property type="component" value="Unassembled WGS sequence"/>
</dbReference>
<accession>A0A9X2ZZ99</accession>
<dbReference type="SUPFAM" id="SSF52540">
    <property type="entry name" value="P-loop containing nucleoside triphosphate hydrolases"/>
    <property type="match status" value="1"/>
</dbReference>
<dbReference type="Pfam" id="PF13469">
    <property type="entry name" value="Sulfotransfer_3"/>
    <property type="match status" value="1"/>
</dbReference>
<dbReference type="AlphaFoldDB" id="A0A9X2ZZ99"/>
<feature type="region of interest" description="Disordered" evidence="1">
    <location>
        <begin position="325"/>
        <end position="354"/>
    </location>
</feature>
<dbReference type="Gene3D" id="3.40.50.300">
    <property type="entry name" value="P-loop containing nucleotide triphosphate hydrolases"/>
    <property type="match status" value="1"/>
</dbReference>